<dbReference type="AlphaFoldDB" id="A0A561Q2G0"/>
<feature type="signal peptide" evidence="1">
    <location>
        <begin position="1"/>
        <end position="30"/>
    </location>
</feature>
<accession>A0A561Q2G0</accession>
<dbReference type="Proteomes" id="UP000320811">
    <property type="component" value="Unassembled WGS sequence"/>
</dbReference>
<organism evidence="3 4">
    <name type="scientific">Chitinophaga polysaccharea</name>
    <dbReference type="NCBI Taxonomy" id="1293035"/>
    <lineage>
        <taxon>Bacteria</taxon>
        <taxon>Pseudomonadati</taxon>
        <taxon>Bacteroidota</taxon>
        <taxon>Chitinophagia</taxon>
        <taxon>Chitinophagales</taxon>
        <taxon>Chitinophagaceae</taxon>
        <taxon>Chitinophaga</taxon>
    </lineage>
</organism>
<proteinExistence type="predicted"/>
<name>A0A561Q2G0_9BACT</name>
<evidence type="ECO:0000256" key="1">
    <source>
        <dbReference type="SAM" id="SignalP"/>
    </source>
</evidence>
<sequence>MYQYSHHFRHYRKGLLLAGFAFSFLTAAQAQELKYTSGNNNWNADSLGNHRAVVTFDGMAKVARVVIPWRRRDEHPEAKRIIIQDAKTKQKITNVKTLALTREEGDICFEPTSGKGEYYIYYLPSKNEGRNNYPKGVYLAPEQTADNTWLQAVSDGMKPNTTVKELESIDTFNSFYPMEVIATAAEMQQLKLKHPGGGYMIFPEDRQFPIKMTDDLPQRWIKKGPSQSFAGEADKGEYYAFQLGIYARREMKDVQVTFGDLSAGNGKTIPAVQLNCINTNGTTYDARPFNATVNIPAGKVQALWCGIDIPENAAPGIYKGTAVLKAAGMPDMPIRLTITVTNKLAVNGGFNEPWKQTRLKWLNSTLAQDNTVIAPYTPLEMKDSVISLLGRKIGINKDGFPAQIQTFFTPEMTSLTTQPKNIFTEPVHFHFTSAATGKDLTWAHQGWQVTSHEAGKISWKAINTTTGLQMEVNAALEFDGFLDYTVKVTALEDVALKEITMHLPFDKGAARYMMGLNQKGGLRPEKIDWKWDVTHKNQDGAWIGDVNAGIQFNLRDENYVRPLNTNFYLQKPLLLPTSWGNDNKGGITIGEKGTAILVNSYSGARTMHKGEVLYYNFHLIITPFHPINTDFQWATRFYHRYHNLDSIKATGATVVNIHHGNDINPWINYPFIEWKKMKDYIDEAHNKGLKVKIYNTVRELSNHAWETFPLRSLGHEVYSSGNGGGFSWLQEHVAKDYIAAWFVPEFKDAAIINSGMNRWHNYYVEGMNWLVQNVGIDGIYLDDVAFDRVTMKRVKRVLTKDNHPGIIDLHSANQYNKSDGFINSAVLYMEHFPYLNRLWFGEYFDYEQNSPDFFLTEVSGIPFGLMGEMLQDGGNQWRGMVYGMTNRMPWTENSDPRPIWKVWDDFGMQGSKMIGYWVDSNPVQTDNPLVPATIYRKDGAVLVSIASWAPEDVAVKLNIDWKALGIDPARATITAPDIRNFQQGQVFGKDVSIPVSKNKGWLLIIK</sequence>
<dbReference type="Gene3D" id="3.20.20.80">
    <property type="entry name" value="Glycosidases"/>
    <property type="match status" value="1"/>
</dbReference>
<gene>
    <name evidence="3" type="ORF">FHW36_101475</name>
</gene>
<feature type="chain" id="PRO_5021761366" description="Glycoside hydrolase 123-like N-terminal domain-containing protein" evidence="1">
    <location>
        <begin position="31"/>
        <end position="1006"/>
    </location>
</feature>
<evidence type="ECO:0000313" key="3">
    <source>
        <dbReference type="EMBL" id="TWF44555.1"/>
    </source>
</evidence>
<dbReference type="Pfam" id="PF19543">
    <property type="entry name" value="GH123_N"/>
    <property type="match status" value="1"/>
</dbReference>
<reference evidence="3 4" key="1">
    <citation type="submission" date="2019-06" db="EMBL/GenBank/DDBJ databases">
        <title>Sorghum-associated microbial communities from plants grown in Nebraska, USA.</title>
        <authorList>
            <person name="Schachtman D."/>
        </authorList>
    </citation>
    <scope>NUCLEOTIDE SEQUENCE [LARGE SCALE GENOMIC DNA]</scope>
    <source>
        <strain evidence="3 4">1209</strain>
    </source>
</reference>
<dbReference type="InterPro" id="IPR045711">
    <property type="entry name" value="GH123-like_N"/>
</dbReference>
<comment type="caution">
    <text evidence="3">The sequence shown here is derived from an EMBL/GenBank/DDBJ whole genome shotgun (WGS) entry which is preliminary data.</text>
</comment>
<feature type="domain" description="Glycoside hydrolase 123-like N-terminal" evidence="2">
    <location>
        <begin position="40"/>
        <end position="1006"/>
    </location>
</feature>
<protein>
    <recommendedName>
        <fullName evidence="2">Glycoside hydrolase 123-like N-terminal domain-containing protein</fullName>
    </recommendedName>
</protein>
<evidence type="ECO:0000259" key="2">
    <source>
        <dbReference type="Pfam" id="PF19543"/>
    </source>
</evidence>
<dbReference type="EMBL" id="VIWO01000001">
    <property type="protein sequence ID" value="TWF44555.1"/>
    <property type="molecule type" value="Genomic_DNA"/>
</dbReference>
<keyword evidence="1" id="KW-0732">Signal</keyword>
<dbReference type="RefSeq" id="WP_222428978.1">
    <property type="nucleotide sequence ID" value="NZ_VIWO01000001.1"/>
</dbReference>
<keyword evidence="4" id="KW-1185">Reference proteome</keyword>
<evidence type="ECO:0000313" key="4">
    <source>
        <dbReference type="Proteomes" id="UP000320811"/>
    </source>
</evidence>